<reference evidence="1 2" key="1">
    <citation type="submission" date="2019-05" db="EMBL/GenBank/DDBJ databases">
        <title>Mikania micrantha, genome provides insights into the molecular mechanism of rapid growth.</title>
        <authorList>
            <person name="Liu B."/>
        </authorList>
    </citation>
    <scope>NUCLEOTIDE SEQUENCE [LARGE SCALE GENOMIC DNA]</scope>
    <source>
        <strain evidence="1">NLD-2019</strain>
        <tissue evidence="1">Leaf</tissue>
    </source>
</reference>
<organism evidence="1 2">
    <name type="scientific">Mikania micrantha</name>
    <name type="common">bitter vine</name>
    <dbReference type="NCBI Taxonomy" id="192012"/>
    <lineage>
        <taxon>Eukaryota</taxon>
        <taxon>Viridiplantae</taxon>
        <taxon>Streptophyta</taxon>
        <taxon>Embryophyta</taxon>
        <taxon>Tracheophyta</taxon>
        <taxon>Spermatophyta</taxon>
        <taxon>Magnoliopsida</taxon>
        <taxon>eudicotyledons</taxon>
        <taxon>Gunneridae</taxon>
        <taxon>Pentapetalae</taxon>
        <taxon>asterids</taxon>
        <taxon>campanulids</taxon>
        <taxon>Asterales</taxon>
        <taxon>Asteraceae</taxon>
        <taxon>Asteroideae</taxon>
        <taxon>Heliantheae alliance</taxon>
        <taxon>Eupatorieae</taxon>
        <taxon>Mikania</taxon>
    </lineage>
</organism>
<dbReference type="EMBL" id="SZYD01000015">
    <property type="protein sequence ID" value="KAD3640617.1"/>
    <property type="molecule type" value="Genomic_DNA"/>
</dbReference>
<evidence type="ECO:0000313" key="1">
    <source>
        <dbReference type="EMBL" id="KAD3640617.1"/>
    </source>
</evidence>
<sequence length="115" mass="12231">MGTQSGRGKSDTMESDYVGPDLFWQANKEWNFSIGLHSVGSNIQPIRSRKRPRRNCGPESCSPTILGYGAHTTSSFPDLNKSISGGVVVTLSKSNCNKAVDEIINSDGGKVAGVA</sequence>
<evidence type="ECO:0000313" key="2">
    <source>
        <dbReference type="Proteomes" id="UP000326396"/>
    </source>
</evidence>
<accession>A0A5N6MM36</accession>
<keyword evidence="2" id="KW-1185">Reference proteome</keyword>
<dbReference type="Proteomes" id="UP000326396">
    <property type="component" value="Linkage Group LG5"/>
</dbReference>
<protein>
    <submittedName>
        <fullName evidence="1">Uncharacterized protein</fullName>
    </submittedName>
</protein>
<comment type="caution">
    <text evidence="1">The sequence shown here is derived from an EMBL/GenBank/DDBJ whole genome shotgun (WGS) entry which is preliminary data.</text>
</comment>
<name>A0A5N6MM36_9ASTR</name>
<dbReference type="AlphaFoldDB" id="A0A5N6MM36"/>
<gene>
    <name evidence="1" type="ORF">E3N88_29840</name>
</gene>
<proteinExistence type="predicted"/>